<dbReference type="InterPro" id="IPR045810">
    <property type="entry name" value="eIF3h_C"/>
</dbReference>
<dbReference type="CDD" id="cd08065">
    <property type="entry name" value="MPN_eIF3h"/>
    <property type="match status" value="1"/>
</dbReference>
<evidence type="ECO:0000256" key="4">
    <source>
        <dbReference type="HAMAP-Rule" id="MF_03007"/>
    </source>
</evidence>
<dbReference type="Gene3D" id="3.40.140.10">
    <property type="entry name" value="Cytidine Deaminase, domain 2"/>
    <property type="match status" value="1"/>
</dbReference>
<evidence type="ECO:0000256" key="5">
    <source>
        <dbReference type="SAM" id="MobiDB-lite"/>
    </source>
</evidence>
<accession>A0AAW1QVN7</accession>
<evidence type="ECO:0000313" key="8">
    <source>
        <dbReference type="Proteomes" id="UP001438707"/>
    </source>
</evidence>
<keyword evidence="1 4" id="KW-0963">Cytoplasm</keyword>
<comment type="function">
    <text evidence="4">Component of the eukaryotic translation initiation factor 3 (eIF-3) complex, which is involved in protein synthesis of a specialized repertoire of mRNAs and, together with other initiation factors, stimulates binding of mRNA and methionyl-tRNAi to the 40S ribosome. The eIF-3 complex specifically targets and initiates translation of a subset of mRNAs involved in cell proliferation.</text>
</comment>
<comment type="subcellular location">
    <subcellularLocation>
        <location evidence="4">Cytoplasm</location>
    </subcellularLocation>
</comment>
<sequence length="339" mass="37676">MAQGGAPINFASITGNKSQDQPLRSVQLDGHVVLKIIKHCRESYPTLVTGQLLGLDIGQTLEVTDCYAFPRTDEQDDGTIDASSYQVDMMRCLREVNIDNNTVGWYQSTKMGVYQAEELITTYLSYQESIKRCICIVYDPHGMASGSLPLRAVTLKETFAEAAKKEGVLSLTFEKLRAKGVSRKDIFEEIPITLHNSPLAAAMATALEPEMTAVEADTARLSLSVAPKLESNLSLLNACLDDVFLEQQTVSQYARALAWQQQQQAQWLQRRRQENAGRRANGEEPLPEEDPNQFKPIKEPPAIDGFLVFNQLNQVCNQLNGITAQGLQKVALLQGFQRL</sequence>
<comment type="caution">
    <text evidence="7">The sequence shown here is derived from an EMBL/GenBank/DDBJ whole genome shotgun (WGS) entry which is preliminary data.</text>
</comment>
<dbReference type="GO" id="GO:0001732">
    <property type="term" value="P:formation of cytoplasmic translation initiation complex"/>
    <property type="evidence" value="ECO:0007669"/>
    <property type="project" value="UniProtKB-UniRule"/>
</dbReference>
<feature type="region of interest" description="Disordered" evidence="5">
    <location>
        <begin position="270"/>
        <end position="297"/>
    </location>
</feature>
<dbReference type="Proteomes" id="UP001438707">
    <property type="component" value="Unassembled WGS sequence"/>
</dbReference>
<dbReference type="GO" id="GO:0005852">
    <property type="term" value="C:eukaryotic translation initiation factor 3 complex"/>
    <property type="evidence" value="ECO:0007669"/>
    <property type="project" value="UniProtKB-UniRule"/>
</dbReference>
<dbReference type="AlphaFoldDB" id="A0AAW1QVN7"/>
<dbReference type="HAMAP" id="MF_03007">
    <property type="entry name" value="eIF3h"/>
    <property type="match status" value="1"/>
</dbReference>
<protein>
    <recommendedName>
        <fullName evidence="4">Eukaryotic translation initiation factor 3 subunit H</fullName>
        <shortName evidence="4">eIF3h</shortName>
    </recommendedName>
</protein>
<dbReference type="PANTHER" id="PTHR10410">
    <property type="entry name" value="EUKARYOTIC TRANSLATION INITIATION FACTOR 3 -RELATED"/>
    <property type="match status" value="1"/>
</dbReference>
<name>A0AAW1QVN7_9CHLO</name>
<feature type="domain" description="MPN" evidence="6">
    <location>
        <begin position="26"/>
        <end position="159"/>
    </location>
</feature>
<dbReference type="GO" id="GO:0033290">
    <property type="term" value="C:eukaryotic 48S preinitiation complex"/>
    <property type="evidence" value="ECO:0007669"/>
    <property type="project" value="UniProtKB-UniRule"/>
</dbReference>
<dbReference type="PROSITE" id="PS50249">
    <property type="entry name" value="MPN"/>
    <property type="match status" value="1"/>
</dbReference>
<evidence type="ECO:0000313" key="7">
    <source>
        <dbReference type="EMBL" id="KAK9825618.1"/>
    </source>
</evidence>
<dbReference type="Pfam" id="PF01398">
    <property type="entry name" value="JAB"/>
    <property type="match status" value="1"/>
</dbReference>
<reference evidence="7 8" key="1">
    <citation type="journal article" date="2024" name="Nat. Commun.">
        <title>Phylogenomics reveals the evolutionary origins of lichenization in chlorophyte algae.</title>
        <authorList>
            <person name="Puginier C."/>
            <person name="Libourel C."/>
            <person name="Otte J."/>
            <person name="Skaloud P."/>
            <person name="Haon M."/>
            <person name="Grisel S."/>
            <person name="Petersen M."/>
            <person name="Berrin J.G."/>
            <person name="Delaux P.M."/>
            <person name="Dal Grande F."/>
            <person name="Keller J."/>
        </authorList>
    </citation>
    <scope>NUCLEOTIDE SEQUENCE [LARGE SCALE GENOMIC DNA]</scope>
    <source>
        <strain evidence="7 8">SAG 2145</strain>
    </source>
</reference>
<keyword evidence="8" id="KW-1185">Reference proteome</keyword>
<proteinExistence type="inferred from homology"/>
<dbReference type="SMART" id="SM00232">
    <property type="entry name" value="JAB_MPN"/>
    <property type="match status" value="1"/>
</dbReference>
<organism evidence="7 8">
    <name type="scientific">Apatococcus lobatus</name>
    <dbReference type="NCBI Taxonomy" id="904363"/>
    <lineage>
        <taxon>Eukaryota</taxon>
        <taxon>Viridiplantae</taxon>
        <taxon>Chlorophyta</taxon>
        <taxon>core chlorophytes</taxon>
        <taxon>Trebouxiophyceae</taxon>
        <taxon>Chlorellales</taxon>
        <taxon>Chlorellaceae</taxon>
        <taxon>Apatococcus</taxon>
    </lineage>
</organism>
<dbReference type="InterPro" id="IPR050242">
    <property type="entry name" value="JAMM_MPN+_peptidase_M67A"/>
</dbReference>
<dbReference type="GO" id="GO:0003743">
    <property type="term" value="F:translation initiation factor activity"/>
    <property type="evidence" value="ECO:0007669"/>
    <property type="project" value="UniProtKB-UniRule"/>
</dbReference>
<keyword evidence="3 4" id="KW-0648">Protein biosynthesis</keyword>
<dbReference type="Pfam" id="PF19445">
    <property type="entry name" value="eIF3h_C"/>
    <property type="match status" value="1"/>
</dbReference>
<evidence type="ECO:0000256" key="2">
    <source>
        <dbReference type="ARBA" id="ARBA00022540"/>
    </source>
</evidence>
<comment type="subunit">
    <text evidence="4">Component of the eukaryotic translation initiation factor 3 (eIF-3) complex.</text>
</comment>
<comment type="similarity">
    <text evidence="4">Belongs to the eIF-3 subunit H family.</text>
</comment>
<feature type="compositionally biased region" description="Basic and acidic residues" evidence="5">
    <location>
        <begin position="271"/>
        <end position="282"/>
    </location>
</feature>
<dbReference type="GO" id="GO:0016282">
    <property type="term" value="C:eukaryotic 43S preinitiation complex"/>
    <property type="evidence" value="ECO:0007669"/>
    <property type="project" value="UniProtKB-UniRule"/>
</dbReference>
<evidence type="ECO:0000256" key="1">
    <source>
        <dbReference type="ARBA" id="ARBA00022490"/>
    </source>
</evidence>
<evidence type="ECO:0000259" key="6">
    <source>
        <dbReference type="PROSITE" id="PS50249"/>
    </source>
</evidence>
<gene>
    <name evidence="7" type="ORF">WJX74_010282</name>
</gene>
<dbReference type="GO" id="GO:0008237">
    <property type="term" value="F:metallopeptidase activity"/>
    <property type="evidence" value="ECO:0007669"/>
    <property type="project" value="InterPro"/>
</dbReference>
<dbReference type="EMBL" id="JALJOS010000024">
    <property type="protein sequence ID" value="KAK9825618.1"/>
    <property type="molecule type" value="Genomic_DNA"/>
</dbReference>
<dbReference type="InterPro" id="IPR027524">
    <property type="entry name" value="eIF3h"/>
</dbReference>
<keyword evidence="2 4" id="KW-0396">Initiation factor</keyword>
<dbReference type="InterPro" id="IPR037518">
    <property type="entry name" value="MPN"/>
</dbReference>
<evidence type="ECO:0000256" key="3">
    <source>
        <dbReference type="ARBA" id="ARBA00022917"/>
    </source>
</evidence>
<dbReference type="InterPro" id="IPR000555">
    <property type="entry name" value="JAMM/MPN+_dom"/>
</dbReference>